<gene>
    <name evidence="2" type="ORF">DOTSEDRAFT_31501</name>
</gene>
<feature type="region of interest" description="Disordered" evidence="1">
    <location>
        <begin position="368"/>
        <end position="387"/>
    </location>
</feature>
<protein>
    <submittedName>
        <fullName evidence="2">Uncharacterized protein</fullName>
    </submittedName>
</protein>
<accession>N1PU47</accession>
<proteinExistence type="predicted"/>
<dbReference type="AlphaFoldDB" id="N1PU47"/>
<evidence type="ECO:0000313" key="2">
    <source>
        <dbReference type="EMBL" id="EME46981.1"/>
    </source>
</evidence>
<organism evidence="2 3">
    <name type="scientific">Dothistroma septosporum (strain NZE10 / CBS 128990)</name>
    <name type="common">Red band needle blight fungus</name>
    <name type="synonym">Mycosphaerella pini</name>
    <dbReference type="NCBI Taxonomy" id="675120"/>
    <lineage>
        <taxon>Eukaryota</taxon>
        <taxon>Fungi</taxon>
        <taxon>Dikarya</taxon>
        <taxon>Ascomycota</taxon>
        <taxon>Pezizomycotina</taxon>
        <taxon>Dothideomycetes</taxon>
        <taxon>Dothideomycetidae</taxon>
        <taxon>Mycosphaerellales</taxon>
        <taxon>Mycosphaerellaceae</taxon>
        <taxon>Dothistroma</taxon>
    </lineage>
</organism>
<evidence type="ECO:0000313" key="3">
    <source>
        <dbReference type="Proteomes" id="UP000016933"/>
    </source>
</evidence>
<name>N1PU47_DOTSN</name>
<reference evidence="2 3" key="2">
    <citation type="journal article" date="2012" name="PLoS Pathog.">
        <title>Diverse lifestyles and strategies of plant pathogenesis encoded in the genomes of eighteen Dothideomycetes fungi.</title>
        <authorList>
            <person name="Ohm R.A."/>
            <person name="Feau N."/>
            <person name="Henrissat B."/>
            <person name="Schoch C.L."/>
            <person name="Horwitz B.A."/>
            <person name="Barry K.W."/>
            <person name="Condon B.J."/>
            <person name="Copeland A.C."/>
            <person name="Dhillon B."/>
            <person name="Glaser F."/>
            <person name="Hesse C.N."/>
            <person name="Kosti I."/>
            <person name="LaButti K."/>
            <person name="Lindquist E.A."/>
            <person name="Lucas S."/>
            <person name="Salamov A.A."/>
            <person name="Bradshaw R.E."/>
            <person name="Ciuffetti L."/>
            <person name="Hamelin R.C."/>
            <person name="Kema G.H.J."/>
            <person name="Lawrence C."/>
            <person name="Scott J.A."/>
            <person name="Spatafora J.W."/>
            <person name="Turgeon B.G."/>
            <person name="de Wit P.J.G.M."/>
            <person name="Zhong S."/>
            <person name="Goodwin S.B."/>
            <person name="Grigoriev I.V."/>
        </authorList>
    </citation>
    <scope>NUCLEOTIDE SEQUENCE [LARGE SCALE GENOMIC DNA]</scope>
    <source>
        <strain evidence="3">NZE10 / CBS 128990</strain>
    </source>
</reference>
<evidence type="ECO:0000256" key="1">
    <source>
        <dbReference type="SAM" id="MobiDB-lite"/>
    </source>
</evidence>
<dbReference type="EMBL" id="KB446536">
    <property type="protein sequence ID" value="EME46981.1"/>
    <property type="molecule type" value="Genomic_DNA"/>
</dbReference>
<dbReference type="Proteomes" id="UP000016933">
    <property type="component" value="Unassembled WGS sequence"/>
</dbReference>
<feature type="region of interest" description="Disordered" evidence="1">
    <location>
        <begin position="409"/>
        <end position="438"/>
    </location>
</feature>
<feature type="compositionally biased region" description="Low complexity" evidence="1">
    <location>
        <begin position="413"/>
        <end position="427"/>
    </location>
</feature>
<reference evidence="3" key="1">
    <citation type="journal article" date="2012" name="PLoS Genet.">
        <title>The genomes of the fungal plant pathogens Cladosporium fulvum and Dothistroma septosporum reveal adaptation to different hosts and lifestyles but also signatures of common ancestry.</title>
        <authorList>
            <person name="de Wit P.J.G.M."/>
            <person name="van der Burgt A."/>
            <person name="Oekmen B."/>
            <person name="Stergiopoulos I."/>
            <person name="Abd-Elsalam K.A."/>
            <person name="Aerts A.L."/>
            <person name="Bahkali A.H."/>
            <person name="Beenen H.G."/>
            <person name="Chettri P."/>
            <person name="Cox M.P."/>
            <person name="Datema E."/>
            <person name="de Vries R.P."/>
            <person name="Dhillon B."/>
            <person name="Ganley A.R."/>
            <person name="Griffiths S.A."/>
            <person name="Guo Y."/>
            <person name="Hamelin R.C."/>
            <person name="Henrissat B."/>
            <person name="Kabir M.S."/>
            <person name="Jashni M.K."/>
            <person name="Kema G."/>
            <person name="Klaubauf S."/>
            <person name="Lapidus A."/>
            <person name="Levasseur A."/>
            <person name="Lindquist E."/>
            <person name="Mehrabi R."/>
            <person name="Ohm R.A."/>
            <person name="Owen T.J."/>
            <person name="Salamov A."/>
            <person name="Schwelm A."/>
            <person name="Schijlen E."/>
            <person name="Sun H."/>
            <person name="van den Burg H.A."/>
            <person name="van Ham R.C.H.J."/>
            <person name="Zhang S."/>
            <person name="Goodwin S.B."/>
            <person name="Grigoriev I.V."/>
            <person name="Collemare J."/>
            <person name="Bradshaw R.E."/>
        </authorList>
    </citation>
    <scope>NUCLEOTIDE SEQUENCE [LARGE SCALE GENOMIC DNA]</scope>
    <source>
        <strain evidence="3">NZE10 / CBS 128990</strain>
    </source>
</reference>
<sequence>MDSFAGNELSFSFEDEQRFEPVDYDNFFASRTQQPPKPRLSRITTDHQASPSYERARLQIPGAANMAELSLCAPTYQQHCPSCLSTSSLGSCAFDHLIILKCRQYTQFQPRYGRLGHQIFPSPFTPTGYVVRPICELENHFTSHSSLHAHHPTTGPPLKRTYDGPGYTTLEQVTAEQDRAARHYDRAQDPELGDDALRTTGFTHNRPPEVTFLAYFMGGDGVAGPKNEAPSASAMESAVTLGLYANSSRQTEIRGSYGATIEIQQVIQLGGLVVPKRTSYTFLGALGICLAPLQAQLIGSRAAENPFTVADDNSGYETLTALGITPFDIIQEWNEDGCSRTGAPSFGGKQLYADLVKSRCTTVQSTGQYPTVRKGKRKAQNTLSEPELLEGGGTKRVKLLDRVRRTQLPADALDPGTLETPTGTTATDKVHPTSQPQATTEEIWREYTHMLSNGMVVDYTNRPFDPQVRPVVPHLRQSGDFPHAVWLDMALEIFKPSRTGILDLLREAARTTSSTM</sequence>
<dbReference type="HOGENOM" id="CLU_527864_0_0_1"/>
<keyword evidence="3" id="KW-1185">Reference proteome</keyword>